<sequence>MAEQKQLNIYQKLQKTRYELSKKEIKKSGKAIGKDGKVRYEYFELNDFMPYITELCFENGLTTKFNFNLETATLEVIDSDDPEVKEIFEMPVKVSAIMMCNEMQNIGGAKTFSKRYLYSDAFEISESEIIDSSEPNIEAIEGNKKIDKAAVFVIKKLLDETKSDEGKFLNCLGVKKIEDIPNSSLNVCMNELNKRKATMQKKSENNKPKVERQEENLIPNEIDF</sequence>
<reference evidence="2" key="1">
    <citation type="submission" date="2021-10" db="EMBL/GenBank/DDBJ databases">
        <authorList>
            <person name="Mesa V."/>
        </authorList>
    </citation>
    <scope>NUCLEOTIDE SEQUENCE</scope>
    <source>
        <strain evidence="2">CC3_PB</strain>
    </source>
</reference>
<protein>
    <submittedName>
        <fullName evidence="2">ERF superfamily protein</fullName>
    </submittedName>
</protein>
<dbReference type="RefSeq" id="WP_210887330.1">
    <property type="nucleotide sequence ID" value="NZ_CAKJVE010000004.1"/>
</dbReference>
<comment type="caution">
    <text evidence="2">The sequence shown here is derived from an EMBL/GenBank/DDBJ whole genome shotgun (WGS) entry which is preliminary data.</text>
</comment>
<evidence type="ECO:0000313" key="3">
    <source>
        <dbReference type="Proteomes" id="UP000789738"/>
    </source>
</evidence>
<feature type="compositionally biased region" description="Basic and acidic residues" evidence="1">
    <location>
        <begin position="201"/>
        <end position="215"/>
    </location>
</feature>
<proteinExistence type="predicted"/>
<dbReference type="AlphaFoldDB" id="A0AA86MF35"/>
<dbReference type="Proteomes" id="UP000789738">
    <property type="component" value="Unassembled WGS sequence"/>
</dbReference>
<feature type="region of interest" description="Disordered" evidence="1">
    <location>
        <begin position="198"/>
        <end position="224"/>
    </location>
</feature>
<name>A0AA86MF35_9CLOT</name>
<gene>
    <name evidence="2" type="ORF">CNEO_41908</name>
</gene>
<accession>A0AA86MF35</accession>
<dbReference type="EMBL" id="CAKJVE010000004">
    <property type="protein sequence ID" value="CAG9705477.1"/>
    <property type="molecule type" value="Genomic_DNA"/>
</dbReference>
<evidence type="ECO:0000313" key="2">
    <source>
        <dbReference type="EMBL" id="CAG9705477.1"/>
    </source>
</evidence>
<organism evidence="2 3">
    <name type="scientific">Clostridium neonatale</name>
    <dbReference type="NCBI Taxonomy" id="137838"/>
    <lineage>
        <taxon>Bacteria</taxon>
        <taxon>Bacillati</taxon>
        <taxon>Bacillota</taxon>
        <taxon>Clostridia</taxon>
        <taxon>Eubacteriales</taxon>
        <taxon>Clostridiaceae</taxon>
        <taxon>Clostridium</taxon>
    </lineage>
</organism>
<evidence type="ECO:0000256" key="1">
    <source>
        <dbReference type="SAM" id="MobiDB-lite"/>
    </source>
</evidence>